<name>A0ABV3T474_9ACTN</name>
<feature type="region of interest" description="Disordered" evidence="1">
    <location>
        <begin position="1"/>
        <end position="30"/>
    </location>
</feature>
<evidence type="ECO:0000313" key="2">
    <source>
        <dbReference type="EMBL" id="MEX0429033.1"/>
    </source>
</evidence>
<dbReference type="Proteomes" id="UP001556631">
    <property type="component" value="Unassembled WGS sequence"/>
</dbReference>
<reference evidence="2 3" key="1">
    <citation type="submission" date="2024-07" db="EMBL/GenBank/DDBJ databases">
        <authorList>
            <person name="Lee S."/>
            <person name="Kang M."/>
        </authorList>
    </citation>
    <scope>NUCLEOTIDE SEQUENCE [LARGE SCALE GENOMIC DNA]</scope>
    <source>
        <strain evidence="2 3">DS6</strain>
    </source>
</reference>
<proteinExistence type="predicted"/>
<evidence type="ECO:0000313" key="3">
    <source>
        <dbReference type="Proteomes" id="UP001556631"/>
    </source>
</evidence>
<sequence length="73" mass="7489">MPTGSGTGVRASSTARSRSSRPSVSGSARIEARLTSATTTLYAATNHRLRSLESSTSHAAISGVSPEARTPET</sequence>
<comment type="caution">
    <text evidence="2">The sequence shown here is derived from an EMBL/GenBank/DDBJ whole genome shotgun (WGS) entry which is preliminary data.</text>
</comment>
<dbReference type="EMBL" id="JBFPJR010000031">
    <property type="protein sequence ID" value="MEX0429033.1"/>
    <property type="molecule type" value="Genomic_DNA"/>
</dbReference>
<feature type="compositionally biased region" description="Low complexity" evidence="1">
    <location>
        <begin position="8"/>
        <end position="30"/>
    </location>
</feature>
<accession>A0ABV3T474</accession>
<evidence type="ECO:0000256" key="1">
    <source>
        <dbReference type="SAM" id="MobiDB-lite"/>
    </source>
</evidence>
<organism evidence="2 3">
    <name type="scientific">Nocardioides eburneus</name>
    <dbReference type="NCBI Taxonomy" id="3231482"/>
    <lineage>
        <taxon>Bacteria</taxon>
        <taxon>Bacillati</taxon>
        <taxon>Actinomycetota</taxon>
        <taxon>Actinomycetes</taxon>
        <taxon>Propionibacteriales</taxon>
        <taxon>Nocardioidaceae</taxon>
        <taxon>Nocardioides</taxon>
    </lineage>
</organism>
<dbReference type="RefSeq" id="WP_367995001.1">
    <property type="nucleotide sequence ID" value="NZ_JBFPJR010000031.1"/>
</dbReference>
<keyword evidence="3" id="KW-1185">Reference proteome</keyword>
<gene>
    <name evidence="2" type="ORF">AB3X52_15505</name>
</gene>
<protein>
    <submittedName>
        <fullName evidence="2">Uncharacterized protein</fullName>
    </submittedName>
</protein>
<feature type="region of interest" description="Disordered" evidence="1">
    <location>
        <begin position="52"/>
        <end position="73"/>
    </location>
</feature>